<comment type="subcellular location">
    <subcellularLocation>
        <location evidence="1">Nucleus</location>
    </subcellularLocation>
</comment>
<dbReference type="AlphaFoldDB" id="A0A8B6GA94"/>
<dbReference type="OrthoDB" id="5595141at2759"/>
<organism evidence="8 9">
    <name type="scientific">Mytilus galloprovincialis</name>
    <name type="common">Mediterranean mussel</name>
    <dbReference type="NCBI Taxonomy" id="29158"/>
    <lineage>
        <taxon>Eukaryota</taxon>
        <taxon>Metazoa</taxon>
        <taxon>Spiralia</taxon>
        <taxon>Lophotrochozoa</taxon>
        <taxon>Mollusca</taxon>
        <taxon>Bivalvia</taxon>
        <taxon>Autobranchia</taxon>
        <taxon>Pteriomorphia</taxon>
        <taxon>Mytilida</taxon>
        <taxon>Mytiloidea</taxon>
        <taxon>Mytilidae</taxon>
        <taxon>Mytilinae</taxon>
        <taxon>Mytilus</taxon>
    </lineage>
</organism>
<gene>
    <name evidence="8" type="ORF">MGAL_10B093313</name>
</gene>
<feature type="region of interest" description="Disordered" evidence="7">
    <location>
        <begin position="93"/>
        <end position="183"/>
    </location>
</feature>
<protein>
    <submittedName>
        <fullName evidence="8">MRG-binding protein</fullName>
    </submittedName>
</protein>
<evidence type="ECO:0000256" key="4">
    <source>
        <dbReference type="ARBA" id="ARBA00023015"/>
    </source>
</evidence>
<keyword evidence="3" id="KW-0156">Chromatin regulator</keyword>
<dbReference type="EMBL" id="UYJE01008121">
    <property type="protein sequence ID" value="VDI61291.1"/>
    <property type="molecule type" value="Genomic_DNA"/>
</dbReference>
<evidence type="ECO:0000313" key="9">
    <source>
        <dbReference type="Proteomes" id="UP000596742"/>
    </source>
</evidence>
<dbReference type="InterPro" id="IPR012423">
    <property type="entry name" value="Eaf7/MRGBP"/>
</dbReference>
<dbReference type="GO" id="GO:0005634">
    <property type="term" value="C:nucleus"/>
    <property type="evidence" value="ECO:0007669"/>
    <property type="project" value="UniProtKB-SubCell"/>
</dbReference>
<evidence type="ECO:0000313" key="8">
    <source>
        <dbReference type="EMBL" id="VDI61291.1"/>
    </source>
</evidence>
<proteinExistence type="inferred from homology"/>
<keyword evidence="9" id="KW-1185">Reference proteome</keyword>
<evidence type="ECO:0000256" key="3">
    <source>
        <dbReference type="ARBA" id="ARBA00022853"/>
    </source>
</evidence>
<keyword evidence="6" id="KW-0539">Nucleus</keyword>
<keyword evidence="4" id="KW-0805">Transcription regulation</keyword>
<evidence type="ECO:0000256" key="6">
    <source>
        <dbReference type="ARBA" id="ARBA00023242"/>
    </source>
</evidence>
<feature type="compositionally biased region" description="Low complexity" evidence="7">
    <location>
        <begin position="163"/>
        <end position="177"/>
    </location>
</feature>
<reference evidence="8" key="1">
    <citation type="submission" date="2018-11" db="EMBL/GenBank/DDBJ databases">
        <authorList>
            <person name="Alioto T."/>
            <person name="Alioto T."/>
        </authorList>
    </citation>
    <scope>NUCLEOTIDE SEQUENCE</scope>
</reference>
<comment type="caution">
    <text evidence="8">The sequence shown here is derived from an EMBL/GenBank/DDBJ whole genome shotgun (WGS) entry which is preliminary data.</text>
</comment>
<dbReference type="Proteomes" id="UP000596742">
    <property type="component" value="Unassembled WGS sequence"/>
</dbReference>
<feature type="compositionally biased region" description="Basic and acidic residues" evidence="7">
    <location>
        <begin position="103"/>
        <end position="119"/>
    </location>
</feature>
<dbReference type="PANTHER" id="PTHR13581:SF5">
    <property type="entry name" value="MRG_MORF4L-BINDING PROTEIN"/>
    <property type="match status" value="1"/>
</dbReference>
<dbReference type="PANTHER" id="PTHR13581">
    <property type="entry name" value="MRG-BINDING PROTEIN"/>
    <property type="match status" value="1"/>
</dbReference>
<dbReference type="Pfam" id="PF07904">
    <property type="entry name" value="Eaf7"/>
    <property type="match status" value="1"/>
</dbReference>
<feature type="compositionally biased region" description="Polar residues" evidence="7">
    <location>
        <begin position="142"/>
        <end position="153"/>
    </location>
</feature>
<dbReference type="GO" id="GO:0006325">
    <property type="term" value="P:chromatin organization"/>
    <property type="evidence" value="ECO:0007669"/>
    <property type="project" value="UniProtKB-KW"/>
</dbReference>
<keyword evidence="5" id="KW-0804">Transcription</keyword>
<dbReference type="GO" id="GO:0006357">
    <property type="term" value="P:regulation of transcription by RNA polymerase II"/>
    <property type="evidence" value="ECO:0007669"/>
    <property type="project" value="TreeGrafter"/>
</dbReference>
<sequence>MVDTENLVWGVDLEVNLLHAMRGHKPVGVNRYFQLALIHEKLNNISQKKITAGQIWKHLGVMYDLHALNESEILPFPNKETDFSLPEDDYKEFLHKAFPRSPTKNDDNKTEQKTEKETHSNSSQKTSKTDKSESKHFENKHTSNVVHANTPENSPKRKRTRHTPSSQPSPASTPDTPATKRRR</sequence>
<dbReference type="GO" id="GO:0035267">
    <property type="term" value="C:NuA4 histone acetyltransferase complex"/>
    <property type="evidence" value="ECO:0007669"/>
    <property type="project" value="TreeGrafter"/>
</dbReference>
<evidence type="ECO:0000256" key="1">
    <source>
        <dbReference type="ARBA" id="ARBA00004123"/>
    </source>
</evidence>
<evidence type="ECO:0000256" key="2">
    <source>
        <dbReference type="ARBA" id="ARBA00007117"/>
    </source>
</evidence>
<accession>A0A8B6GA94</accession>
<feature type="compositionally biased region" description="Basic and acidic residues" evidence="7">
    <location>
        <begin position="127"/>
        <end position="141"/>
    </location>
</feature>
<evidence type="ECO:0000256" key="5">
    <source>
        <dbReference type="ARBA" id="ARBA00023163"/>
    </source>
</evidence>
<name>A0A8B6GA94_MYTGA</name>
<evidence type="ECO:0000256" key="7">
    <source>
        <dbReference type="SAM" id="MobiDB-lite"/>
    </source>
</evidence>
<comment type="similarity">
    <text evidence="2">Belongs to the EAF7 family.</text>
</comment>